<dbReference type="GO" id="GO:0030246">
    <property type="term" value="F:carbohydrate binding"/>
    <property type="evidence" value="ECO:0007669"/>
    <property type="project" value="InterPro"/>
</dbReference>
<keyword evidence="3" id="KW-0808">Transferase</keyword>
<dbReference type="OrthoDB" id="9758855at2"/>
<dbReference type="GO" id="GO:0004553">
    <property type="term" value="F:hydrolase activity, hydrolyzing O-glycosyl compounds"/>
    <property type="evidence" value="ECO:0007669"/>
    <property type="project" value="TreeGrafter"/>
</dbReference>
<gene>
    <name evidence="9" type="ORF">B0H99_10296</name>
</gene>
<sequence length="787" mass="90184">MMEYNQGTGEFENWIVSETGFSSDYLGKCEAIMSLGNGYMGMRSATEEPYIKEQRNWFVNGTFNKAQVNEVTELPNLADITRIDIRVDGERFSLEYGKTEEYVRQLNLKTAELSRSFEWISPKGKKLRFHFKRFVSLSNLHLTASKIEVESLSHQVAVSLDSGINAQMTNSGSQHFMEGERRVFDKQLIQLVQTTNESQVDVVINTTHDVKVNGEEVEVDPDMDMERRKVWLSYEFVLQPNDRLEVEKVTTVHTSRDWDAMEAEYDLQQLRESSLGNLKLHALQGYDSLFEAHQQVWKQQVWDVYDIQIDSNNSYDQLALRFALYHLTIMTPAHDVRMGIGAKGLSGEGYKGHSFWDTEVFILPFFIFSNPAVAKSLLTYRYLGLAGARAKARENGYSGAMYPWEMAWPTDGEVTPIWGDIDIVTGEQSRIWSGAIEQHISADIAFAVYQYTEVTKDEGFLDKYGYEMVFDTAKFWASRLEWNEQRGLFEITDVIGPDEYKEHVNNNAFTNYMAYFNLKLAMRYYEKLAKHKPELLGKLDVPMGLSTAYQEWQEKAEKLFLPEPGEKDGVIPQDDTYLQLEEIDLTKYKNQERVRTIYRDYNSGQINLLQVTKQADALILLYLLEQTFLRDDPRISADVKKASFHYYEPKTLHDSSLSLVTHAILANDIGEYSLAYSLFQKSAEIDLGPQMDTSDEGIHAASIGGIWKAAVFGFAGIRLIDGRLRIDPKLPKQWHRMKFHIKWQGHSLAIVITPTMLSVKADSEKSFEFEAGATIHKCKGSIEVPLS</sequence>
<dbReference type="Gene3D" id="1.50.10.10">
    <property type="match status" value="1"/>
</dbReference>
<evidence type="ECO:0000256" key="5">
    <source>
        <dbReference type="PIRSR" id="PIRSR036289-51"/>
    </source>
</evidence>
<dbReference type="AlphaFoldDB" id="A0A2P8H5C7"/>
<name>A0A2P8H5C7_9BACL</name>
<evidence type="ECO:0000313" key="10">
    <source>
        <dbReference type="Proteomes" id="UP000242682"/>
    </source>
</evidence>
<evidence type="ECO:0000256" key="4">
    <source>
        <dbReference type="PIRSR" id="PIRSR036289-50"/>
    </source>
</evidence>
<dbReference type="Pfam" id="PF03632">
    <property type="entry name" value="Glyco_hydro_65m"/>
    <property type="match status" value="1"/>
</dbReference>
<dbReference type="SUPFAM" id="SSF48208">
    <property type="entry name" value="Six-hairpin glycosidases"/>
    <property type="match status" value="1"/>
</dbReference>
<dbReference type="InterPro" id="IPR005196">
    <property type="entry name" value="Glyco_hydro_65_N"/>
</dbReference>
<evidence type="ECO:0000256" key="3">
    <source>
        <dbReference type="ARBA" id="ARBA00022679"/>
    </source>
</evidence>
<dbReference type="Proteomes" id="UP000242682">
    <property type="component" value="Unassembled WGS sequence"/>
</dbReference>
<protein>
    <submittedName>
        <fullName evidence="9">Putative glycosyl hydrolase</fullName>
    </submittedName>
</protein>
<comment type="caution">
    <text evidence="9">The sequence shown here is derived from an EMBL/GenBank/DDBJ whole genome shotgun (WGS) entry which is preliminary data.</text>
</comment>
<proteinExistence type="inferred from homology"/>
<dbReference type="GO" id="GO:0005975">
    <property type="term" value="P:carbohydrate metabolic process"/>
    <property type="evidence" value="ECO:0007669"/>
    <property type="project" value="InterPro"/>
</dbReference>
<organism evidence="9 10">
    <name type="scientific">Planomicrobium soli</name>
    <dbReference type="NCBI Taxonomy" id="1176648"/>
    <lineage>
        <taxon>Bacteria</taxon>
        <taxon>Bacillati</taxon>
        <taxon>Bacillota</taxon>
        <taxon>Bacilli</taxon>
        <taxon>Bacillales</taxon>
        <taxon>Caryophanaceae</taxon>
        <taxon>Planomicrobium</taxon>
    </lineage>
</organism>
<dbReference type="InterPro" id="IPR017045">
    <property type="entry name" value="Malt_Pase/Glycosyl_Hdrlase"/>
</dbReference>
<feature type="binding site" evidence="5">
    <location>
        <begin position="356"/>
        <end position="357"/>
    </location>
    <ligand>
        <name>substrate</name>
    </ligand>
</feature>
<feature type="domain" description="Glycoside hydrolase family 65 C-terminal" evidence="7">
    <location>
        <begin position="718"/>
        <end position="769"/>
    </location>
</feature>
<dbReference type="InterPro" id="IPR011013">
    <property type="entry name" value="Gal_mutarotase_sf_dom"/>
</dbReference>
<keyword evidence="10" id="KW-1185">Reference proteome</keyword>
<reference evidence="9 10" key="1">
    <citation type="submission" date="2018-03" db="EMBL/GenBank/DDBJ databases">
        <title>Genomic Encyclopedia of Type Strains, Phase III (KMG-III): the genomes of soil and plant-associated and newly described type strains.</title>
        <authorList>
            <person name="Whitman W."/>
        </authorList>
    </citation>
    <scope>NUCLEOTIDE SEQUENCE [LARGE SCALE GENOMIC DNA]</scope>
    <source>
        <strain evidence="9 10">CGMCC 1.12259</strain>
    </source>
</reference>
<accession>A0A2P8H5C7</accession>
<evidence type="ECO:0000259" key="6">
    <source>
        <dbReference type="Pfam" id="PF03632"/>
    </source>
</evidence>
<dbReference type="PANTHER" id="PTHR11051:SF8">
    <property type="entry name" value="PROTEIN-GLUCOSYLGALACTOSYLHYDROXYLYSINE GLUCOSIDASE"/>
    <property type="match status" value="1"/>
</dbReference>
<dbReference type="InterPro" id="IPR005195">
    <property type="entry name" value="Glyco_hydro_65_M"/>
</dbReference>
<dbReference type="Pfam" id="PF03636">
    <property type="entry name" value="Glyco_hydro_65N"/>
    <property type="match status" value="1"/>
</dbReference>
<dbReference type="InterPro" id="IPR008928">
    <property type="entry name" value="6-hairpin_glycosidase_sf"/>
</dbReference>
<dbReference type="Gene3D" id="2.70.98.40">
    <property type="entry name" value="Glycoside hydrolase, family 65, N-terminal domain"/>
    <property type="match status" value="1"/>
</dbReference>
<evidence type="ECO:0000259" key="7">
    <source>
        <dbReference type="Pfam" id="PF03633"/>
    </source>
</evidence>
<dbReference type="Gene3D" id="2.60.420.10">
    <property type="entry name" value="Maltose phosphorylase, domain 3"/>
    <property type="match status" value="1"/>
</dbReference>
<dbReference type="SUPFAM" id="SSF74650">
    <property type="entry name" value="Galactose mutarotase-like"/>
    <property type="match status" value="1"/>
</dbReference>
<evidence type="ECO:0000256" key="2">
    <source>
        <dbReference type="ARBA" id="ARBA00022676"/>
    </source>
</evidence>
<keyword evidence="2" id="KW-0328">Glycosyltransferase</keyword>
<feature type="binding site" evidence="5">
    <location>
        <begin position="613"/>
        <end position="614"/>
    </location>
    <ligand>
        <name>substrate</name>
    </ligand>
</feature>
<dbReference type="InterPro" id="IPR005194">
    <property type="entry name" value="Glyco_hydro_65_C"/>
</dbReference>
<dbReference type="GO" id="GO:0016757">
    <property type="term" value="F:glycosyltransferase activity"/>
    <property type="evidence" value="ECO:0007669"/>
    <property type="project" value="UniProtKB-KW"/>
</dbReference>
<feature type="domain" description="Glycoside hydrolase family 65 N-terminal" evidence="8">
    <location>
        <begin position="18"/>
        <end position="256"/>
    </location>
</feature>
<dbReference type="EMBL" id="PYAT01000002">
    <property type="protein sequence ID" value="PSL41413.1"/>
    <property type="molecule type" value="Genomic_DNA"/>
</dbReference>
<dbReference type="PIRSF" id="PIRSF036289">
    <property type="entry name" value="Glycosyl_hydrolase_malt_phosph"/>
    <property type="match status" value="1"/>
</dbReference>
<dbReference type="InterPro" id="IPR012341">
    <property type="entry name" value="6hp_glycosidase-like_sf"/>
</dbReference>
<comment type="similarity">
    <text evidence="1">Belongs to the glycosyl hydrolase 65 family.</text>
</comment>
<feature type="active site" description="Proton donor" evidence="4">
    <location>
        <position position="499"/>
    </location>
</feature>
<dbReference type="RefSeq" id="WP_106532110.1">
    <property type="nucleotide sequence ID" value="NZ_PYAT01000002.1"/>
</dbReference>
<evidence type="ECO:0000256" key="1">
    <source>
        <dbReference type="ARBA" id="ARBA00006768"/>
    </source>
</evidence>
<evidence type="ECO:0000313" key="9">
    <source>
        <dbReference type="EMBL" id="PSL41413.1"/>
    </source>
</evidence>
<keyword evidence="9" id="KW-0378">Hydrolase</keyword>
<dbReference type="InterPro" id="IPR037018">
    <property type="entry name" value="GH65_N"/>
</dbReference>
<evidence type="ECO:0000259" key="8">
    <source>
        <dbReference type="Pfam" id="PF03636"/>
    </source>
</evidence>
<dbReference type="Pfam" id="PF03633">
    <property type="entry name" value="Glyco_hydro_65C"/>
    <property type="match status" value="1"/>
</dbReference>
<feature type="domain" description="Glycoside hydrolase family 65 central catalytic" evidence="6">
    <location>
        <begin position="321"/>
        <end position="708"/>
    </location>
</feature>
<dbReference type="PANTHER" id="PTHR11051">
    <property type="entry name" value="GLYCOSYL HYDROLASE-RELATED"/>
    <property type="match status" value="1"/>
</dbReference>